<comment type="caution">
    <text evidence="1">The sequence shown here is derived from an EMBL/GenBank/DDBJ whole genome shotgun (WGS) entry which is preliminary data.</text>
</comment>
<sequence length="269" mass="31419">MVSGLDEATANNICQTVIYKSFRLPVTWVLLLNIVHCKAVTEGFRGPDLTEFFSVTALIRRSLKKLFGYELVLLNSCAHFKFYSENLGEVQQLNLKTNKSFQEKFSFKNRCQKYCNILFSQMYKRVYNYLTQTGQTHSLNLFWGPINVRNVFPGKWLIITHNLVLNFSMNKFWCFFKPLVIRTFNCSNLNNTSRTTTPDQQKSLVNYSIGECRTCVPLIIPAPPRFTPNTLALEHNMIHNNFLNFLTSGVEYHHRTHKMTLIKYRLFKT</sequence>
<keyword evidence="2" id="KW-1185">Reference proteome</keyword>
<proteinExistence type="predicted"/>
<protein>
    <submittedName>
        <fullName evidence="1">Uncharacterized protein</fullName>
    </submittedName>
</protein>
<accession>A0A6G0U2R5</accession>
<evidence type="ECO:0000313" key="1">
    <source>
        <dbReference type="EMBL" id="KAE9543408.1"/>
    </source>
</evidence>
<gene>
    <name evidence="1" type="ORF">AGLY_002208</name>
</gene>
<dbReference type="EMBL" id="VYZN01000008">
    <property type="protein sequence ID" value="KAE9543408.1"/>
    <property type="molecule type" value="Genomic_DNA"/>
</dbReference>
<name>A0A6G0U2R5_APHGL</name>
<dbReference type="AlphaFoldDB" id="A0A6G0U2R5"/>
<evidence type="ECO:0000313" key="2">
    <source>
        <dbReference type="Proteomes" id="UP000475862"/>
    </source>
</evidence>
<organism evidence="1 2">
    <name type="scientific">Aphis glycines</name>
    <name type="common">Soybean aphid</name>
    <dbReference type="NCBI Taxonomy" id="307491"/>
    <lineage>
        <taxon>Eukaryota</taxon>
        <taxon>Metazoa</taxon>
        <taxon>Ecdysozoa</taxon>
        <taxon>Arthropoda</taxon>
        <taxon>Hexapoda</taxon>
        <taxon>Insecta</taxon>
        <taxon>Pterygota</taxon>
        <taxon>Neoptera</taxon>
        <taxon>Paraneoptera</taxon>
        <taxon>Hemiptera</taxon>
        <taxon>Sternorrhyncha</taxon>
        <taxon>Aphidomorpha</taxon>
        <taxon>Aphidoidea</taxon>
        <taxon>Aphididae</taxon>
        <taxon>Aphidini</taxon>
        <taxon>Aphis</taxon>
        <taxon>Aphis</taxon>
    </lineage>
</organism>
<dbReference type="Proteomes" id="UP000475862">
    <property type="component" value="Unassembled WGS sequence"/>
</dbReference>
<reference evidence="1 2" key="1">
    <citation type="submission" date="2019-08" db="EMBL/GenBank/DDBJ databases">
        <title>The genome of the soybean aphid Biotype 1, its phylome, world population structure and adaptation to the North American continent.</title>
        <authorList>
            <person name="Giordano R."/>
            <person name="Donthu R.K."/>
            <person name="Hernandez A.G."/>
            <person name="Wright C.L."/>
            <person name="Zimin A.V."/>
        </authorList>
    </citation>
    <scope>NUCLEOTIDE SEQUENCE [LARGE SCALE GENOMIC DNA]</scope>
    <source>
        <tissue evidence="1">Whole aphids</tissue>
    </source>
</reference>